<keyword evidence="2" id="KW-1185">Reference proteome</keyword>
<accession>A0ACC3DLH7</accession>
<evidence type="ECO:0000313" key="1">
    <source>
        <dbReference type="EMBL" id="KAK3077497.1"/>
    </source>
</evidence>
<gene>
    <name evidence="1" type="ORF">LTS18_010091</name>
</gene>
<name>A0ACC3DLH7_9PEZI</name>
<comment type="caution">
    <text evidence="1">The sequence shown here is derived from an EMBL/GenBank/DDBJ whole genome shotgun (WGS) entry which is preliminary data.</text>
</comment>
<organism evidence="1 2">
    <name type="scientific">Coniosporium uncinatum</name>
    <dbReference type="NCBI Taxonomy" id="93489"/>
    <lineage>
        <taxon>Eukaryota</taxon>
        <taxon>Fungi</taxon>
        <taxon>Dikarya</taxon>
        <taxon>Ascomycota</taxon>
        <taxon>Pezizomycotina</taxon>
        <taxon>Dothideomycetes</taxon>
        <taxon>Dothideomycetes incertae sedis</taxon>
        <taxon>Coniosporium</taxon>
    </lineage>
</organism>
<reference evidence="1" key="1">
    <citation type="submission" date="2024-09" db="EMBL/GenBank/DDBJ databases">
        <title>Black Yeasts Isolated from many extreme environments.</title>
        <authorList>
            <person name="Coleine C."/>
            <person name="Stajich J.E."/>
            <person name="Selbmann L."/>
        </authorList>
    </citation>
    <scope>NUCLEOTIDE SEQUENCE</scope>
    <source>
        <strain evidence="1">CCFEE 5737</strain>
    </source>
</reference>
<dbReference type="EMBL" id="JAWDJW010002789">
    <property type="protein sequence ID" value="KAK3077497.1"/>
    <property type="molecule type" value="Genomic_DNA"/>
</dbReference>
<feature type="non-terminal residue" evidence="1">
    <location>
        <position position="1"/>
    </location>
</feature>
<dbReference type="Proteomes" id="UP001186974">
    <property type="component" value="Unassembled WGS sequence"/>
</dbReference>
<sequence>IRRVPLEQLCLSVKAMGITDVPTFLAGALTPPDTLAVEGAVDMLRRMGALDGDTLTALGRHLSIIPADLRCGKLLVYGATFGCLEACLTIASILTMRSPFVSPQDKREQSKTARQSFGQGQGDLLADLRAYEAWSAMRSQGAPYREQRAWCEQNFLSQNTLNDITSTRAQYISSLKEIAFLPPSYHSADSSSSSGQQTPSSSSPSFNKHNASAPLLRALITASFTPQLLRIAFPTTKFAASVSGAVALDPEARTIRYFAPDASRAFIHPSSTLFDAHAFPNSAAFLSYFAKVATSKVFVRDLTPVGVYAVMLFSGPLEVDEQGRGVVVDGWVRIRGWARIGVLVGRLRGMLDRVLERAVDEPGGGGGGGRGEEVVDVVRRLVELDGLDR</sequence>
<protein>
    <submittedName>
        <fullName evidence="1">Uncharacterized protein</fullName>
    </submittedName>
</protein>
<evidence type="ECO:0000313" key="2">
    <source>
        <dbReference type="Proteomes" id="UP001186974"/>
    </source>
</evidence>
<proteinExistence type="predicted"/>